<dbReference type="NCBIfam" id="NF045478">
    <property type="entry name" value="XF1762_fam"/>
    <property type="match status" value="1"/>
</dbReference>
<comment type="caution">
    <text evidence="2">The sequence shown here is derived from an EMBL/GenBank/DDBJ whole genome shotgun (WGS) entry which is preliminary data.</text>
</comment>
<evidence type="ECO:0000313" key="3">
    <source>
        <dbReference type="Proteomes" id="UP000249638"/>
    </source>
</evidence>
<dbReference type="InterPro" id="IPR053780">
    <property type="entry name" value="Gp66-like"/>
</dbReference>
<evidence type="ECO:0008006" key="4">
    <source>
        <dbReference type="Google" id="ProtNLM"/>
    </source>
</evidence>
<organism evidence="2 3">
    <name type="scientific">Cupriavidus phytorum</name>
    <dbReference type="NCBI Taxonomy" id="3024399"/>
    <lineage>
        <taxon>Bacteria</taxon>
        <taxon>Pseudomonadati</taxon>
        <taxon>Pseudomonadota</taxon>
        <taxon>Betaproteobacteria</taxon>
        <taxon>Burkholderiales</taxon>
        <taxon>Burkholderiaceae</taxon>
        <taxon>Cupriavidus</taxon>
    </lineage>
</organism>
<proteinExistence type="predicted"/>
<keyword evidence="3" id="KW-1185">Reference proteome</keyword>
<evidence type="ECO:0000256" key="1">
    <source>
        <dbReference type="SAM" id="MobiDB-lite"/>
    </source>
</evidence>
<feature type="compositionally biased region" description="Basic and acidic residues" evidence="1">
    <location>
        <begin position="130"/>
        <end position="147"/>
    </location>
</feature>
<feature type="region of interest" description="Disordered" evidence="1">
    <location>
        <begin position="127"/>
        <end position="147"/>
    </location>
</feature>
<name>A0A2W7PTU9_9BURK</name>
<dbReference type="AlphaFoldDB" id="A0A2W7PTU9"/>
<dbReference type="Proteomes" id="UP000249638">
    <property type="component" value="Unassembled WGS sequence"/>
</dbReference>
<gene>
    <name evidence="2" type="ORF">C7416_102199</name>
</gene>
<dbReference type="EMBL" id="QKZN01000002">
    <property type="protein sequence ID" value="PZX32039.1"/>
    <property type="molecule type" value="Genomic_DNA"/>
</dbReference>
<sequence length="147" mass="15999">MSLRVVPIAFADANAFVRRFHRHHKAVTGHKFSVAVADGVGDVRGVAVIGRPVARALDDGLTLEVNRCCTDGAFNACSMLYAAAWRAARAMGYRKLITYTLPPEGGASLRAAGWRVVAETKGGSWNCPSRTREDHHPLQGKLRWEAT</sequence>
<accession>A0A2W7PTU9</accession>
<evidence type="ECO:0000313" key="2">
    <source>
        <dbReference type="EMBL" id="PZX32039.1"/>
    </source>
</evidence>
<reference evidence="2" key="1">
    <citation type="submission" date="2018-06" db="EMBL/GenBank/DDBJ databases">
        <title>Genomic Encyclopedia of Type Strains, Phase IV (KMG-V): Genome sequencing to study the core and pangenomes of soil and plant-associated prokaryotes.</title>
        <authorList>
            <person name="Whitman W."/>
        </authorList>
    </citation>
    <scope>NUCLEOTIDE SEQUENCE [LARGE SCALE GENOMIC DNA]</scope>
    <source>
        <strain evidence="2">MLR2-44</strain>
    </source>
</reference>
<protein>
    <recommendedName>
        <fullName evidence="4">N-acetyltransferase domain-containing protein</fullName>
    </recommendedName>
</protein>